<dbReference type="InterPro" id="IPR013024">
    <property type="entry name" value="GGCT-like"/>
</dbReference>
<dbReference type="AlphaFoldDB" id="A0A562B360"/>
<evidence type="ECO:0000259" key="1">
    <source>
        <dbReference type="Pfam" id="PF06094"/>
    </source>
</evidence>
<reference evidence="2 3" key="1">
    <citation type="submission" date="2019-07" db="EMBL/GenBank/DDBJ databases">
        <title>Genome sequencing of lignin-degrading bacterial isolates.</title>
        <authorList>
            <person name="Gladden J."/>
        </authorList>
    </citation>
    <scope>NUCLEOTIDE SEQUENCE [LARGE SCALE GENOMIC DNA]</scope>
    <source>
        <strain evidence="2 3">J11</strain>
    </source>
</reference>
<proteinExistence type="predicted"/>
<dbReference type="CDD" id="cd06661">
    <property type="entry name" value="GGCT_like"/>
    <property type="match status" value="1"/>
</dbReference>
<dbReference type="InterPro" id="IPR009288">
    <property type="entry name" value="AIG2-like_dom"/>
</dbReference>
<dbReference type="InterPro" id="IPR036568">
    <property type="entry name" value="GGCT-like_sf"/>
</dbReference>
<dbReference type="Pfam" id="PF06094">
    <property type="entry name" value="GGACT"/>
    <property type="match status" value="1"/>
</dbReference>
<protein>
    <submittedName>
        <fullName evidence="2">Gamma-glutamylcyclotransferase (GGCT)/AIG2-like uncharacterized protein YtfP</fullName>
    </submittedName>
</protein>
<evidence type="ECO:0000313" key="2">
    <source>
        <dbReference type="EMBL" id="TWG79667.1"/>
    </source>
</evidence>
<keyword evidence="2" id="KW-0808">Transferase</keyword>
<dbReference type="EMBL" id="VLJN01000056">
    <property type="protein sequence ID" value="TWG79667.1"/>
    <property type="molecule type" value="Genomic_DNA"/>
</dbReference>
<sequence>MPLVFVYGTLRAGEANDLNEAARRHGLPAPRLVGQGWVRGALHDFGDYPGYVPAGAANDNGLVHGDIYEIDEALIPVLDEIEEVYPGEATLFVRAEQAVSCEGGTLQCLLYPVQAAAAARMPRIDGGDWVRHRRARDGKGVAVK</sequence>
<comment type="caution">
    <text evidence="2">The sequence shown here is derived from an EMBL/GenBank/DDBJ whole genome shotgun (WGS) entry which is preliminary data.</text>
</comment>
<dbReference type="Proteomes" id="UP000318141">
    <property type="component" value="Unassembled WGS sequence"/>
</dbReference>
<dbReference type="SUPFAM" id="SSF110857">
    <property type="entry name" value="Gamma-glutamyl cyclotransferase-like"/>
    <property type="match status" value="1"/>
</dbReference>
<organism evidence="2 3">
    <name type="scientific">Cupriavidus gilardii J11</name>
    <dbReference type="NCBI Taxonomy" id="936133"/>
    <lineage>
        <taxon>Bacteria</taxon>
        <taxon>Pseudomonadati</taxon>
        <taxon>Pseudomonadota</taxon>
        <taxon>Betaproteobacteria</taxon>
        <taxon>Burkholderiales</taxon>
        <taxon>Burkholderiaceae</taxon>
        <taxon>Cupriavidus</taxon>
    </lineage>
</organism>
<gene>
    <name evidence="2" type="ORF">L602_000600000670</name>
</gene>
<dbReference type="Gene3D" id="3.10.490.10">
    <property type="entry name" value="Gamma-glutamyl cyclotransferase-like"/>
    <property type="match status" value="1"/>
</dbReference>
<name>A0A562B360_9BURK</name>
<dbReference type="GO" id="GO:0016740">
    <property type="term" value="F:transferase activity"/>
    <property type="evidence" value="ECO:0007669"/>
    <property type="project" value="UniProtKB-KW"/>
</dbReference>
<feature type="domain" description="Gamma-glutamylcyclotransferase AIG2-like" evidence="1">
    <location>
        <begin position="4"/>
        <end position="130"/>
    </location>
</feature>
<dbReference type="OrthoDB" id="8538589at2"/>
<keyword evidence="3" id="KW-1185">Reference proteome</keyword>
<evidence type="ECO:0000313" key="3">
    <source>
        <dbReference type="Proteomes" id="UP000318141"/>
    </source>
</evidence>
<accession>A0A562B360</accession>